<reference evidence="1 2" key="1">
    <citation type="submission" date="2022-03" db="EMBL/GenBank/DDBJ databases">
        <authorList>
            <person name="Jo J.-H."/>
            <person name="Im W.-T."/>
        </authorList>
    </citation>
    <scope>NUCLEOTIDE SEQUENCE [LARGE SCALE GENOMIC DNA]</scope>
    <source>
        <strain evidence="1 2">SM33</strain>
    </source>
</reference>
<evidence type="ECO:0000313" key="1">
    <source>
        <dbReference type="EMBL" id="MCH8614886.1"/>
    </source>
</evidence>
<proteinExistence type="predicted"/>
<evidence type="ECO:0000313" key="2">
    <source>
        <dbReference type="Proteomes" id="UP001203058"/>
    </source>
</evidence>
<comment type="caution">
    <text evidence="1">The sequence shown here is derived from an EMBL/GenBank/DDBJ whole genome shotgun (WGS) entry which is preliminary data.</text>
</comment>
<gene>
    <name evidence="1" type="ORF">LZ016_02040</name>
</gene>
<dbReference type="EMBL" id="JAKZHW010000001">
    <property type="protein sequence ID" value="MCH8614886.1"/>
    <property type="molecule type" value="Genomic_DNA"/>
</dbReference>
<protein>
    <submittedName>
        <fullName evidence="1">Uncharacterized protein</fullName>
    </submittedName>
</protein>
<name>A0ABS9VIT3_9SPHN</name>
<keyword evidence="2" id="KW-1185">Reference proteome</keyword>
<organism evidence="1 2">
    <name type="scientific">Sphingomonas telluris</name>
    <dbReference type="NCBI Taxonomy" id="2907998"/>
    <lineage>
        <taxon>Bacteria</taxon>
        <taxon>Pseudomonadati</taxon>
        <taxon>Pseudomonadota</taxon>
        <taxon>Alphaproteobacteria</taxon>
        <taxon>Sphingomonadales</taxon>
        <taxon>Sphingomonadaceae</taxon>
        <taxon>Sphingomonas</taxon>
    </lineage>
</organism>
<sequence>MRMLKPVIALDPRLFGRRFPGFILGSPEEPSWAISDDLKLFASTFAAGFLFVSVLIL</sequence>
<dbReference type="Proteomes" id="UP001203058">
    <property type="component" value="Unassembled WGS sequence"/>
</dbReference>
<accession>A0ABS9VIT3</accession>
<dbReference type="RefSeq" id="WP_241445516.1">
    <property type="nucleotide sequence ID" value="NZ_JAKZHW010000001.1"/>
</dbReference>